<dbReference type="Proteomes" id="UP000325385">
    <property type="component" value="Chromosome"/>
</dbReference>
<evidence type="ECO:0000313" key="2">
    <source>
        <dbReference type="Proteomes" id="UP000325385"/>
    </source>
</evidence>
<dbReference type="RefSeq" id="WP_151885855.1">
    <property type="nucleotide sequence ID" value="NZ_CP032228.1"/>
</dbReference>
<dbReference type="InterPro" id="IPR029032">
    <property type="entry name" value="AhpD-like"/>
</dbReference>
<reference evidence="2" key="1">
    <citation type="submission" date="2018-09" db="EMBL/GenBank/DDBJ databases">
        <title>Nocardia yunnanensis sp. nov., an actinomycete isolated from a soil sample.</title>
        <authorList>
            <person name="Zhang J."/>
        </authorList>
    </citation>
    <scope>NUCLEOTIDE SEQUENCE [LARGE SCALE GENOMIC DNA]</scope>
    <source>
        <strain evidence="2">21-3</strain>
    </source>
</reference>
<protein>
    <submittedName>
        <fullName evidence="1">Uncharacterized protein</fullName>
    </submittedName>
</protein>
<proteinExistence type="predicted"/>
<dbReference type="AlphaFoldDB" id="A0A5P6NCF0"/>
<dbReference type="EMBL" id="CP032228">
    <property type="protein sequence ID" value="QFI63711.1"/>
    <property type="molecule type" value="Genomic_DNA"/>
</dbReference>
<accession>A0A5P6NCF0</accession>
<evidence type="ECO:0000313" key="1">
    <source>
        <dbReference type="EMBL" id="QFI63711.1"/>
    </source>
</evidence>
<dbReference type="GeneID" id="69697814"/>
<gene>
    <name evidence="1" type="ORF">D0Y83_10900</name>
</gene>
<dbReference type="SUPFAM" id="SSF69118">
    <property type="entry name" value="AhpD-like"/>
    <property type="match status" value="1"/>
</dbReference>
<sequence length="118" mass="12595">MLQQVELALRSDCRCAITLDEMRSEASAAGLTGVEIEAALAQRSFDVRTSALVSLACAIKSDNAAALKNARQQATALGWSDREIASFARIAKGMIDAPTLRPSAVASNRENRNFAAQQ</sequence>
<name>A0A5P6NCF0_9SPHN</name>
<organism evidence="1 2">
    <name type="scientific">Qipengyuania flava</name>
    <dbReference type="NCBI Taxonomy" id="192812"/>
    <lineage>
        <taxon>Bacteria</taxon>
        <taxon>Pseudomonadati</taxon>
        <taxon>Pseudomonadota</taxon>
        <taxon>Alphaproteobacteria</taxon>
        <taxon>Sphingomonadales</taxon>
        <taxon>Erythrobacteraceae</taxon>
        <taxon>Qipengyuania</taxon>
    </lineage>
</organism>